<feature type="binding site" evidence="5">
    <location>
        <position position="118"/>
    </location>
    <ligand>
        <name>substrate</name>
    </ligand>
</feature>
<name>A0A1H1AYW0_9LACT</name>
<organism evidence="8 9">
    <name type="scientific">Carnobacterium viridans</name>
    <dbReference type="NCBI Taxonomy" id="174587"/>
    <lineage>
        <taxon>Bacteria</taxon>
        <taxon>Bacillati</taxon>
        <taxon>Bacillota</taxon>
        <taxon>Bacilli</taxon>
        <taxon>Lactobacillales</taxon>
        <taxon>Carnobacteriaceae</taxon>
        <taxon>Carnobacterium</taxon>
    </lineage>
</organism>
<gene>
    <name evidence="8" type="ORF">SAMN04487752_2321</name>
</gene>
<dbReference type="GO" id="GO:0016616">
    <property type="term" value="F:oxidoreductase activity, acting on the CH-OH group of donors, NAD or NADP as acceptor"/>
    <property type="evidence" value="ECO:0007669"/>
    <property type="project" value="UniProtKB-ARBA"/>
</dbReference>
<accession>A0A1H1AYW0</accession>
<dbReference type="PRINTS" id="PR00069">
    <property type="entry name" value="ALDKETRDTASE"/>
</dbReference>
<keyword evidence="2" id="KW-0521">NADP</keyword>
<evidence type="ECO:0000256" key="2">
    <source>
        <dbReference type="ARBA" id="ARBA00022857"/>
    </source>
</evidence>
<evidence type="ECO:0000313" key="9">
    <source>
        <dbReference type="Proteomes" id="UP000199481"/>
    </source>
</evidence>
<reference evidence="9" key="1">
    <citation type="submission" date="2016-10" db="EMBL/GenBank/DDBJ databases">
        <authorList>
            <person name="Varghese N."/>
            <person name="Submissions S."/>
        </authorList>
    </citation>
    <scope>NUCLEOTIDE SEQUENCE [LARGE SCALE GENOMIC DNA]</scope>
    <source>
        <strain evidence="9">MPL-11</strain>
    </source>
</reference>
<evidence type="ECO:0000256" key="4">
    <source>
        <dbReference type="PIRSR" id="PIRSR000097-1"/>
    </source>
</evidence>
<dbReference type="CDD" id="cd19071">
    <property type="entry name" value="AKR_AKR1-5-like"/>
    <property type="match status" value="1"/>
</dbReference>
<sequence>MQMITLANGVDIPVVGTGTNTYGKADNQYNGALTNDFSSLKSAIQTGYRLIDTAISYRNEEGVGATIFESGIPREEFFITTKIPSDEAYIGSKKVINQTIQNSLKNLQTDYIDLYLIHHPIEDDEKLKQTWEVLESFVDNGKIKSIGVSNFTIDMLEKVRNFARIQPVVNQIESNPHTWNHELIDYLTSKNIVPEAWGPLSKVTQEQMETLNKIAENYGKNWGQVLLRYQIQRGVVVIPKSHNKEHQTANLELFDFELTKEDQFIIETL</sequence>
<comment type="similarity">
    <text evidence="1">Belongs to the aldo/keto reductase family.</text>
</comment>
<evidence type="ECO:0000256" key="5">
    <source>
        <dbReference type="PIRSR" id="PIRSR000097-2"/>
    </source>
</evidence>
<dbReference type="Pfam" id="PF00248">
    <property type="entry name" value="Aldo_ket_red"/>
    <property type="match status" value="1"/>
</dbReference>
<feature type="domain" description="NADP-dependent oxidoreductase" evidence="7">
    <location>
        <begin position="15"/>
        <end position="263"/>
    </location>
</feature>
<dbReference type="EMBL" id="FNJW01000008">
    <property type="protein sequence ID" value="SDQ44885.1"/>
    <property type="molecule type" value="Genomic_DNA"/>
</dbReference>
<feature type="site" description="Lowers pKa of active site Tyr" evidence="6">
    <location>
        <position position="82"/>
    </location>
</feature>
<evidence type="ECO:0000313" key="8">
    <source>
        <dbReference type="EMBL" id="SDQ44885.1"/>
    </source>
</evidence>
<dbReference type="RefSeq" id="WP_035021599.1">
    <property type="nucleotide sequence ID" value="NZ_CP084916.1"/>
</dbReference>
<dbReference type="FunFam" id="3.20.20.100:FF:000002">
    <property type="entry name" value="2,5-diketo-D-gluconic acid reductase A"/>
    <property type="match status" value="1"/>
</dbReference>
<dbReference type="PIRSF" id="PIRSF000097">
    <property type="entry name" value="AKR"/>
    <property type="match status" value="1"/>
</dbReference>
<dbReference type="OrthoDB" id="191683at2"/>
<dbReference type="Proteomes" id="UP000199481">
    <property type="component" value="Unassembled WGS sequence"/>
</dbReference>
<dbReference type="Gene3D" id="3.20.20.100">
    <property type="entry name" value="NADP-dependent oxidoreductase domain"/>
    <property type="match status" value="1"/>
</dbReference>
<dbReference type="InterPro" id="IPR020471">
    <property type="entry name" value="AKR"/>
</dbReference>
<evidence type="ECO:0000256" key="6">
    <source>
        <dbReference type="PIRSR" id="PIRSR000097-3"/>
    </source>
</evidence>
<keyword evidence="3" id="KW-0560">Oxidoreductase</keyword>
<dbReference type="InterPro" id="IPR036812">
    <property type="entry name" value="NAD(P)_OxRdtase_dom_sf"/>
</dbReference>
<evidence type="ECO:0000259" key="7">
    <source>
        <dbReference type="Pfam" id="PF00248"/>
    </source>
</evidence>
<dbReference type="PANTHER" id="PTHR43827:SF3">
    <property type="entry name" value="NADP-DEPENDENT OXIDOREDUCTASE DOMAIN-CONTAINING PROTEIN"/>
    <property type="match status" value="1"/>
</dbReference>
<evidence type="ECO:0000256" key="1">
    <source>
        <dbReference type="ARBA" id="ARBA00007905"/>
    </source>
</evidence>
<dbReference type="PANTHER" id="PTHR43827">
    <property type="entry name" value="2,5-DIKETO-D-GLUCONIC ACID REDUCTASE"/>
    <property type="match status" value="1"/>
</dbReference>
<evidence type="ECO:0000256" key="3">
    <source>
        <dbReference type="ARBA" id="ARBA00023002"/>
    </source>
</evidence>
<proteinExistence type="inferred from homology"/>
<keyword evidence="9" id="KW-1185">Reference proteome</keyword>
<dbReference type="InterPro" id="IPR023210">
    <property type="entry name" value="NADP_OxRdtase_dom"/>
</dbReference>
<protein>
    <submittedName>
        <fullName evidence="8">Aldo/keto reductase</fullName>
    </submittedName>
</protein>
<feature type="active site" description="Proton donor" evidence="4">
    <location>
        <position position="57"/>
    </location>
</feature>
<dbReference type="PROSITE" id="PS00798">
    <property type="entry name" value="ALDOKETO_REDUCTASE_1"/>
    <property type="match status" value="1"/>
</dbReference>
<dbReference type="AlphaFoldDB" id="A0A1H1AYW0"/>
<dbReference type="InterPro" id="IPR018170">
    <property type="entry name" value="Aldo/ket_reductase_CS"/>
</dbReference>
<dbReference type="SUPFAM" id="SSF51430">
    <property type="entry name" value="NAD(P)-linked oxidoreductase"/>
    <property type="match status" value="1"/>
</dbReference>
<dbReference type="PROSITE" id="PS00062">
    <property type="entry name" value="ALDOKETO_REDUCTASE_2"/>
    <property type="match status" value="1"/>
</dbReference>